<evidence type="ECO:0000313" key="2">
    <source>
        <dbReference type="Proteomes" id="UP000515158"/>
    </source>
</evidence>
<dbReference type="RefSeq" id="XP_034240681.1">
    <property type="nucleotide sequence ID" value="XM_034384790.1"/>
</dbReference>
<keyword evidence="2" id="KW-1185">Reference proteome</keyword>
<dbReference type="InterPro" id="IPR036047">
    <property type="entry name" value="F-box-like_dom_sf"/>
</dbReference>
<accession>A0A6P8YU89</accession>
<dbReference type="Proteomes" id="UP000515158">
    <property type="component" value="Unplaced"/>
</dbReference>
<dbReference type="InParanoid" id="A0A6P8YU89"/>
<dbReference type="KEGG" id="tpal:117644960"/>
<dbReference type="OrthoDB" id="10257471at2759"/>
<proteinExistence type="predicted"/>
<feature type="domain" description="F-box" evidence="1">
    <location>
        <begin position="1"/>
        <end position="47"/>
    </location>
</feature>
<dbReference type="SUPFAM" id="SSF81383">
    <property type="entry name" value="F-box domain"/>
    <property type="match status" value="1"/>
</dbReference>
<dbReference type="AlphaFoldDB" id="A0A6P8YU89"/>
<dbReference type="Pfam" id="PF12937">
    <property type="entry name" value="F-box-like"/>
    <property type="match status" value="1"/>
</dbReference>
<dbReference type="PROSITE" id="PS50181">
    <property type="entry name" value="FBOX"/>
    <property type="match status" value="1"/>
</dbReference>
<gene>
    <name evidence="3" type="primary">LOC117644960</name>
</gene>
<evidence type="ECO:0000259" key="1">
    <source>
        <dbReference type="PROSITE" id="PS50181"/>
    </source>
</evidence>
<dbReference type="InterPro" id="IPR001810">
    <property type="entry name" value="F-box_dom"/>
</dbReference>
<dbReference type="Gene3D" id="1.20.1280.50">
    <property type="match status" value="1"/>
</dbReference>
<protein>
    <submittedName>
        <fullName evidence="3">Uncharacterized protein LOC117644960</fullName>
    </submittedName>
</protein>
<name>A0A6P8YU89_THRPL</name>
<dbReference type="GeneID" id="117644960"/>
<sequence>MSMEALSDEVMLRIFAPLSGTALLDVVPLVCKRWQKLSRDPRAWEGVAVWGREYCRTEAEKETPPVDARVLLHAPAVRRINIGSQWDRWMVSAFTRSKAVVLHKLYFDAIGWKILPRAARVALLDMLWRSRDCVREVHSLQFDKGDEAAAAGGPLRDSEGRSPLAILAQLKRLHALGLDMDEGYPYARELAAGFPELRELQVNTYRAAKLPELLTVDLLTAVAPTLRDVDLHGDLPPPPVMLKALSKCKSLRQVRAHDKVMNSLRGMQHIEEMTIFVWQDSRVSNRVKAILEVCQTLGKLFKLNLNIWSSYRGTSRQVEQAECKRHIRAYERKKMSDVNLRMGW</sequence>
<organism evidence="3">
    <name type="scientific">Thrips palmi</name>
    <name type="common">Melon thrips</name>
    <dbReference type="NCBI Taxonomy" id="161013"/>
    <lineage>
        <taxon>Eukaryota</taxon>
        <taxon>Metazoa</taxon>
        <taxon>Ecdysozoa</taxon>
        <taxon>Arthropoda</taxon>
        <taxon>Hexapoda</taxon>
        <taxon>Insecta</taxon>
        <taxon>Pterygota</taxon>
        <taxon>Neoptera</taxon>
        <taxon>Paraneoptera</taxon>
        <taxon>Thysanoptera</taxon>
        <taxon>Terebrantia</taxon>
        <taxon>Thripoidea</taxon>
        <taxon>Thripidae</taxon>
        <taxon>Thrips</taxon>
    </lineage>
</organism>
<evidence type="ECO:0000313" key="3">
    <source>
        <dbReference type="RefSeq" id="XP_034240681.1"/>
    </source>
</evidence>
<reference evidence="3" key="1">
    <citation type="submission" date="2025-08" db="UniProtKB">
        <authorList>
            <consortium name="RefSeq"/>
        </authorList>
    </citation>
    <scope>IDENTIFICATION</scope>
    <source>
        <tissue evidence="3">Total insect</tissue>
    </source>
</reference>